<proteinExistence type="predicted"/>
<keyword evidence="3" id="KW-1185">Reference proteome</keyword>
<sequence length="72" mass="7919">MVLVSPNLITGHVVVVPKLKTPQPNHRRIQLQQTNIPGSQSILENSTSAFIPGHLKRSPNLPCKSHGPKQRP</sequence>
<dbReference type="EMBL" id="JAFNEN010000103">
    <property type="protein sequence ID" value="KAG8194424.1"/>
    <property type="molecule type" value="Genomic_DNA"/>
</dbReference>
<reference evidence="2 3" key="1">
    <citation type="journal article" date="2022" name="Nat. Ecol. Evol.">
        <title>A masculinizing supergene underlies an exaggerated male reproductive morph in a spider.</title>
        <authorList>
            <person name="Hendrickx F."/>
            <person name="De Corte Z."/>
            <person name="Sonet G."/>
            <person name="Van Belleghem S.M."/>
            <person name="Kostlbacher S."/>
            <person name="Vangestel C."/>
        </authorList>
    </citation>
    <scope>NUCLEOTIDE SEQUENCE [LARGE SCALE GENOMIC DNA]</scope>
    <source>
        <strain evidence="2">W744_W776</strain>
    </source>
</reference>
<protein>
    <submittedName>
        <fullName evidence="2">Uncharacterized protein</fullName>
    </submittedName>
</protein>
<evidence type="ECO:0000313" key="3">
    <source>
        <dbReference type="Proteomes" id="UP000827092"/>
    </source>
</evidence>
<name>A0AAV6VEH4_9ARAC</name>
<organism evidence="2 3">
    <name type="scientific">Oedothorax gibbosus</name>
    <dbReference type="NCBI Taxonomy" id="931172"/>
    <lineage>
        <taxon>Eukaryota</taxon>
        <taxon>Metazoa</taxon>
        <taxon>Ecdysozoa</taxon>
        <taxon>Arthropoda</taxon>
        <taxon>Chelicerata</taxon>
        <taxon>Arachnida</taxon>
        <taxon>Araneae</taxon>
        <taxon>Araneomorphae</taxon>
        <taxon>Entelegynae</taxon>
        <taxon>Araneoidea</taxon>
        <taxon>Linyphiidae</taxon>
        <taxon>Erigoninae</taxon>
        <taxon>Oedothorax</taxon>
    </lineage>
</organism>
<dbReference type="AlphaFoldDB" id="A0AAV6VEH4"/>
<dbReference type="Proteomes" id="UP000827092">
    <property type="component" value="Unassembled WGS sequence"/>
</dbReference>
<feature type="region of interest" description="Disordered" evidence="1">
    <location>
        <begin position="46"/>
        <end position="72"/>
    </location>
</feature>
<accession>A0AAV6VEH4</accession>
<comment type="caution">
    <text evidence="2">The sequence shown here is derived from an EMBL/GenBank/DDBJ whole genome shotgun (WGS) entry which is preliminary data.</text>
</comment>
<evidence type="ECO:0000256" key="1">
    <source>
        <dbReference type="SAM" id="MobiDB-lite"/>
    </source>
</evidence>
<evidence type="ECO:0000313" key="2">
    <source>
        <dbReference type="EMBL" id="KAG8194424.1"/>
    </source>
</evidence>
<gene>
    <name evidence="2" type="ORF">JTE90_011034</name>
</gene>